<dbReference type="SUPFAM" id="SSF53448">
    <property type="entry name" value="Nucleotide-diphospho-sugar transferases"/>
    <property type="match status" value="1"/>
</dbReference>
<comment type="cofactor">
    <cofactor evidence="1">
        <name>Mg(2+)</name>
        <dbReference type="ChEBI" id="CHEBI:18420"/>
    </cofactor>
</comment>
<dbReference type="GO" id="GO:0016791">
    <property type="term" value="F:phosphatase activity"/>
    <property type="evidence" value="ECO:0007669"/>
    <property type="project" value="InterPro"/>
</dbReference>
<dbReference type="Proteomes" id="UP000177360">
    <property type="component" value="Unassembled WGS sequence"/>
</dbReference>
<dbReference type="InterPro" id="IPR005835">
    <property type="entry name" value="NTP_transferase_dom"/>
</dbReference>
<dbReference type="Pfam" id="PF08645">
    <property type="entry name" value="PNK3P"/>
    <property type="match status" value="1"/>
</dbReference>
<feature type="domain" description="Nucleotidyl transferase" evidence="5">
    <location>
        <begin position="2"/>
        <end position="240"/>
    </location>
</feature>
<name>A0A1G2E285_9BACT</name>
<dbReference type="Gene3D" id="3.40.50.1000">
    <property type="entry name" value="HAD superfamily/HAD-like"/>
    <property type="match status" value="1"/>
</dbReference>
<accession>A0A1G2E285</accession>
<evidence type="ECO:0000256" key="4">
    <source>
        <dbReference type="ARBA" id="ARBA00022801"/>
    </source>
</evidence>
<dbReference type="InterPro" id="IPR050486">
    <property type="entry name" value="Mannose-1P_guanyltransferase"/>
</dbReference>
<gene>
    <name evidence="6" type="ORF">A2626_00680</name>
</gene>
<dbReference type="Pfam" id="PF00483">
    <property type="entry name" value="NTP_transferase"/>
    <property type="match status" value="1"/>
</dbReference>
<comment type="caution">
    <text evidence="6">The sequence shown here is derived from an EMBL/GenBank/DDBJ whole genome shotgun (WGS) entry which is preliminary data.</text>
</comment>
<keyword evidence="3" id="KW-0479">Metal-binding</keyword>
<dbReference type="InterPro" id="IPR006549">
    <property type="entry name" value="HAD-SF_hydro_IIIA"/>
</dbReference>
<dbReference type="SUPFAM" id="SSF56784">
    <property type="entry name" value="HAD-like"/>
    <property type="match status" value="1"/>
</dbReference>
<dbReference type="PANTHER" id="PTHR22572">
    <property type="entry name" value="SUGAR-1-PHOSPHATE GUANYL TRANSFERASE"/>
    <property type="match status" value="1"/>
</dbReference>
<evidence type="ECO:0000256" key="2">
    <source>
        <dbReference type="ARBA" id="ARBA00022490"/>
    </source>
</evidence>
<dbReference type="CDD" id="cd07503">
    <property type="entry name" value="HAD_HisB-N"/>
    <property type="match status" value="1"/>
</dbReference>
<evidence type="ECO:0000256" key="1">
    <source>
        <dbReference type="ARBA" id="ARBA00001946"/>
    </source>
</evidence>
<protein>
    <recommendedName>
        <fullName evidence="5">Nucleotidyl transferase domain-containing protein</fullName>
    </recommendedName>
</protein>
<proteinExistence type="predicted"/>
<organism evidence="6 7">
    <name type="scientific">Candidatus Nealsonbacteria bacterium RIFCSPHIGHO2_01_FULL_38_55</name>
    <dbReference type="NCBI Taxonomy" id="1801664"/>
    <lineage>
        <taxon>Bacteria</taxon>
        <taxon>Candidatus Nealsoniibacteriota</taxon>
    </lineage>
</organism>
<dbReference type="InterPro" id="IPR006543">
    <property type="entry name" value="Histidinol-phos"/>
</dbReference>
<dbReference type="CDD" id="cd04181">
    <property type="entry name" value="NTP_transferase"/>
    <property type="match status" value="1"/>
</dbReference>
<dbReference type="EMBL" id="MHLZ01000016">
    <property type="protein sequence ID" value="OGZ19937.1"/>
    <property type="molecule type" value="Genomic_DNA"/>
</dbReference>
<sequence length="442" mass="49394">MKAAIIAGGKGTRLASLAKDTAKALIKIGGKPVIEHQILLLKEYGIRDIWVLLGYLGEQVRDYLQTGEKWDVNIHYYQEAEPLGTAGALKQLEGEFKEDFLALSGDIMMDFDVKRFIDSHNQRKFALAKTAAGGVSLIITHPNDHPFDSDLVEVDSAGQIASLLRRPHSSGIIFRNLSIASVFIFPPEIFKHIPAGKKCDIEKDILPVVLEFGNKIYSYSTPEYLKDMGTPERLAKVEQDFFSGKIKRLNLKNKRGAIFLDRDGVINQEIGQLSKIEDLKIYDFASEAIKKINDSDYLAIIITNQPMIAKGFMTEADLNKIHKKMETELGRNGAKIDAIYYCPHHPEKGFSGEIPELKIKCDCRKPNTGLIQKAVLDFNLDLNKCFFIGDSSGDAKTAENAKINFIGVKTGYSCHDGKYQINQEIPLYENLLEAIKTILIPV</sequence>
<evidence type="ECO:0000256" key="3">
    <source>
        <dbReference type="ARBA" id="ARBA00022723"/>
    </source>
</evidence>
<dbReference type="NCBIfam" id="TIGR01656">
    <property type="entry name" value="Histidinol-ppas"/>
    <property type="match status" value="1"/>
</dbReference>
<evidence type="ECO:0000313" key="7">
    <source>
        <dbReference type="Proteomes" id="UP000177360"/>
    </source>
</evidence>
<keyword evidence="2" id="KW-0963">Cytoplasm</keyword>
<evidence type="ECO:0000259" key="5">
    <source>
        <dbReference type="Pfam" id="PF00483"/>
    </source>
</evidence>
<dbReference type="InterPro" id="IPR013954">
    <property type="entry name" value="PNK3P"/>
</dbReference>
<evidence type="ECO:0000313" key="6">
    <source>
        <dbReference type="EMBL" id="OGZ19937.1"/>
    </source>
</evidence>
<dbReference type="GO" id="GO:0046872">
    <property type="term" value="F:metal ion binding"/>
    <property type="evidence" value="ECO:0007669"/>
    <property type="project" value="UniProtKB-KW"/>
</dbReference>
<dbReference type="NCBIfam" id="TIGR01662">
    <property type="entry name" value="HAD-SF-IIIA"/>
    <property type="match status" value="1"/>
</dbReference>
<dbReference type="InterPro" id="IPR036412">
    <property type="entry name" value="HAD-like_sf"/>
</dbReference>
<dbReference type="InterPro" id="IPR023214">
    <property type="entry name" value="HAD_sf"/>
</dbReference>
<reference evidence="6 7" key="1">
    <citation type="journal article" date="2016" name="Nat. Commun.">
        <title>Thousands of microbial genomes shed light on interconnected biogeochemical processes in an aquifer system.</title>
        <authorList>
            <person name="Anantharaman K."/>
            <person name="Brown C.T."/>
            <person name="Hug L.A."/>
            <person name="Sharon I."/>
            <person name="Castelle C.J."/>
            <person name="Probst A.J."/>
            <person name="Thomas B.C."/>
            <person name="Singh A."/>
            <person name="Wilkins M.J."/>
            <person name="Karaoz U."/>
            <person name="Brodie E.L."/>
            <person name="Williams K.H."/>
            <person name="Hubbard S.S."/>
            <person name="Banfield J.F."/>
        </authorList>
    </citation>
    <scope>NUCLEOTIDE SEQUENCE [LARGE SCALE GENOMIC DNA]</scope>
</reference>
<dbReference type="Gene3D" id="3.90.550.10">
    <property type="entry name" value="Spore Coat Polysaccharide Biosynthesis Protein SpsA, Chain A"/>
    <property type="match status" value="1"/>
</dbReference>
<keyword evidence="4" id="KW-0378">Hydrolase</keyword>
<dbReference type="InterPro" id="IPR029044">
    <property type="entry name" value="Nucleotide-diphossugar_trans"/>
</dbReference>
<dbReference type="AlphaFoldDB" id="A0A1G2E285"/>